<reference evidence="1 2" key="1">
    <citation type="submission" date="2019-03" db="EMBL/GenBank/DDBJ databases">
        <title>Genomic Encyclopedia of Type Strains, Phase IV (KMG-IV): sequencing the most valuable type-strain genomes for metagenomic binning, comparative biology and taxonomic classification.</title>
        <authorList>
            <person name="Goeker M."/>
        </authorList>
    </citation>
    <scope>NUCLEOTIDE SEQUENCE [LARGE SCALE GENOMIC DNA]</scope>
    <source>
        <strain evidence="1 2">DSM 44496</strain>
    </source>
</reference>
<comment type="caution">
    <text evidence="1">The sequence shown here is derived from an EMBL/GenBank/DDBJ whole genome shotgun (WGS) entry which is preliminary data.</text>
</comment>
<evidence type="ECO:0000313" key="2">
    <source>
        <dbReference type="Proteomes" id="UP000295087"/>
    </source>
</evidence>
<dbReference type="RefSeq" id="WP_067488122.1">
    <property type="nucleotide sequence ID" value="NZ_JBHXPO010000003.1"/>
</dbReference>
<name>A0A4R6P680_NOCIG</name>
<proteinExistence type="predicted"/>
<protein>
    <submittedName>
        <fullName evidence="1">Uncharacterized protein</fullName>
    </submittedName>
</protein>
<dbReference type="Proteomes" id="UP000295087">
    <property type="component" value="Unassembled WGS sequence"/>
</dbReference>
<sequence length="133" mass="14329">MNTTSDQPRPLTALESEVVTKLLSVGGVDAEELRAQIPHSHVVATWGVGSPSVDLAVDPKSARPASAADGIYANAAVTDHNGSPVGEIILWIDNGWLSSIEYAWYTDERPRILPEPTQIEVLQPHRKPGTGLR</sequence>
<evidence type="ECO:0000313" key="1">
    <source>
        <dbReference type="EMBL" id="TDP31489.1"/>
    </source>
</evidence>
<organism evidence="1 2">
    <name type="scientific">Nocardia ignorata</name>
    <dbReference type="NCBI Taxonomy" id="145285"/>
    <lineage>
        <taxon>Bacteria</taxon>
        <taxon>Bacillati</taxon>
        <taxon>Actinomycetota</taxon>
        <taxon>Actinomycetes</taxon>
        <taxon>Mycobacteriales</taxon>
        <taxon>Nocardiaceae</taxon>
        <taxon>Nocardia</taxon>
    </lineage>
</organism>
<keyword evidence="2" id="KW-1185">Reference proteome</keyword>
<gene>
    <name evidence="1" type="ORF">DFR75_10894</name>
</gene>
<accession>A0A4R6P680</accession>
<dbReference type="AlphaFoldDB" id="A0A4R6P680"/>
<dbReference type="EMBL" id="SNXK01000008">
    <property type="protein sequence ID" value="TDP31489.1"/>
    <property type="molecule type" value="Genomic_DNA"/>
</dbReference>